<evidence type="ECO:0000313" key="4">
    <source>
        <dbReference type="Proteomes" id="UP000050424"/>
    </source>
</evidence>
<gene>
    <name evidence="3" type="ORF">AK830_g3539</name>
</gene>
<comment type="caution">
    <text evidence="3">The sequence shown here is derived from an EMBL/GenBank/DDBJ whole genome shotgun (WGS) entry which is preliminary data.</text>
</comment>
<dbReference type="Gene3D" id="3.30.70.100">
    <property type="match status" value="1"/>
</dbReference>
<evidence type="ECO:0000313" key="3">
    <source>
        <dbReference type="EMBL" id="KPM43011.1"/>
    </source>
</evidence>
<dbReference type="InterPro" id="IPR009799">
    <property type="entry name" value="EthD_dom"/>
</dbReference>
<comment type="similarity">
    <text evidence="1">Belongs to the tpcK family.</text>
</comment>
<dbReference type="OrthoDB" id="3454835at2759"/>
<name>A0A0P7BQ16_9HYPO</name>
<dbReference type="STRING" id="78410.A0A0P7BQ16"/>
<dbReference type="SUPFAM" id="SSF54909">
    <property type="entry name" value="Dimeric alpha+beta barrel"/>
    <property type="match status" value="1"/>
</dbReference>
<dbReference type="EMBL" id="LKCW01000039">
    <property type="protein sequence ID" value="KPM43011.1"/>
    <property type="molecule type" value="Genomic_DNA"/>
</dbReference>
<sequence length="191" mass="22019">MPFNKVEHEFTHPQLNYDSTPNFQSCIKVSVFFKKIDSIDYDTFFGHWQTVHADLAVATQAFRKHIVRYCQVRSQLILHNILSSSGNQWPHNKAVSVLTNFRHHQTVEMKERARSLGENVLEYDGCAQLWVRTWDDWLEFYNSKEYAAALSDDCNRFMSLPMTYMVGYENLVVGEGLSVLGGTDGIDTTVL</sequence>
<dbReference type="InterPro" id="IPR011008">
    <property type="entry name" value="Dimeric_a/b-barrel"/>
</dbReference>
<protein>
    <recommendedName>
        <fullName evidence="2">EthD domain-containing protein</fullName>
    </recommendedName>
</protein>
<dbReference type="Proteomes" id="UP000050424">
    <property type="component" value="Unassembled WGS sequence"/>
</dbReference>
<dbReference type="Pfam" id="PF07110">
    <property type="entry name" value="EthD"/>
    <property type="match status" value="1"/>
</dbReference>
<reference evidence="3 4" key="1">
    <citation type="submission" date="2015-09" db="EMBL/GenBank/DDBJ databases">
        <title>Draft genome of a European isolate of the apple canker pathogen Neonectria ditissima.</title>
        <authorList>
            <person name="Gomez-Cortecero A."/>
            <person name="Harrison R.J."/>
            <person name="Armitage A.D."/>
        </authorList>
    </citation>
    <scope>NUCLEOTIDE SEQUENCE [LARGE SCALE GENOMIC DNA]</scope>
    <source>
        <strain evidence="3 4">R09/05</strain>
    </source>
</reference>
<dbReference type="AlphaFoldDB" id="A0A0P7BQ16"/>
<accession>A0A0P7BQ16</accession>
<keyword evidence="4" id="KW-1185">Reference proteome</keyword>
<feature type="domain" description="EthD" evidence="2">
    <location>
        <begin position="38"/>
        <end position="159"/>
    </location>
</feature>
<organism evidence="3 4">
    <name type="scientific">Neonectria ditissima</name>
    <dbReference type="NCBI Taxonomy" id="78410"/>
    <lineage>
        <taxon>Eukaryota</taxon>
        <taxon>Fungi</taxon>
        <taxon>Dikarya</taxon>
        <taxon>Ascomycota</taxon>
        <taxon>Pezizomycotina</taxon>
        <taxon>Sordariomycetes</taxon>
        <taxon>Hypocreomycetidae</taxon>
        <taxon>Hypocreales</taxon>
        <taxon>Nectriaceae</taxon>
        <taxon>Neonectria</taxon>
    </lineage>
</organism>
<evidence type="ECO:0000256" key="1">
    <source>
        <dbReference type="ARBA" id="ARBA00005986"/>
    </source>
</evidence>
<dbReference type="GO" id="GO:0016491">
    <property type="term" value="F:oxidoreductase activity"/>
    <property type="evidence" value="ECO:0007669"/>
    <property type="project" value="InterPro"/>
</dbReference>
<proteinExistence type="inferred from homology"/>
<evidence type="ECO:0000259" key="2">
    <source>
        <dbReference type="Pfam" id="PF07110"/>
    </source>
</evidence>